<evidence type="ECO:0000256" key="1">
    <source>
        <dbReference type="SAM" id="SignalP"/>
    </source>
</evidence>
<proteinExistence type="predicted"/>
<dbReference type="SUPFAM" id="SSF56112">
    <property type="entry name" value="Protein kinase-like (PK-like)"/>
    <property type="match status" value="1"/>
</dbReference>
<accession>A0AAV5ANY0</accession>
<dbReference type="Pfam" id="PF01636">
    <property type="entry name" value="APH"/>
    <property type="match status" value="1"/>
</dbReference>
<dbReference type="InterPro" id="IPR011009">
    <property type="entry name" value="Kinase-like_dom_sf"/>
</dbReference>
<name>A0AAV5ANY0_9AGAM</name>
<keyword evidence="1" id="KW-0732">Signal</keyword>
<organism evidence="3 4">
    <name type="scientific">Clathrus columnatus</name>
    <dbReference type="NCBI Taxonomy" id="1419009"/>
    <lineage>
        <taxon>Eukaryota</taxon>
        <taxon>Fungi</taxon>
        <taxon>Dikarya</taxon>
        <taxon>Basidiomycota</taxon>
        <taxon>Agaricomycotina</taxon>
        <taxon>Agaricomycetes</taxon>
        <taxon>Phallomycetidae</taxon>
        <taxon>Phallales</taxon>
        <taxon>Clathraceae</taxon>
        <taxon>Clathrus</taxon>
    </lineage>
</organism>
<dbReference type="InterPro" id="IPR051678">
    <property type="entry name" value="AGP_Transferase"/>
</dbReference>
<dbReference type="Gene3D" id="3.90.1200.10">
    <property type="match status" value="1"/>
</dbReference>
<dbReference type="Proteomes" id="UP001050691">
    <property type="component" value="Unassembled WGS sequence"/>
</dbReference>
<feature type="signal peptide" evidence="1">
    <location>
        <begin position="1"/>
        <end position="17"/>
    </location>
</feature>
<dbReference type="PANTHER" id="PTHR21310">
    <property type="entry name" value="AMINOGLYCOSIDE PHOSPHOTRANSFERASE-RELATED-RELATED"/>
    <property type="match status" value="1"/>
</dbReference>
<dbReference type="PANTHER" id="PTHR21310:SF15">
    <property type="entry name" value="AMINOGLYCOSIDE PHOSPHOTRANSFERASE DOMAIN-CONTAINING PROTEIN"/>
    <property type="match status" value="1"/>
</dbReference>
<comment type="caution">
    <text evidence="3">The sequence shown here is derived from an EMBL/GenBank/DDBJ whole genome shotgun (WGS) entry which is preliminary data.</text>
</comment>
<reference evidence="3" key="1">
    <citation type="submission" date="2021-10" db="EMBL/GenBank/DDBJ databases">
        <title>De novo Genome Assembly of Clathrus columnatus (Basidiomycota, Fungi) Using Illumina and Nanopore Sequence Data.</title>
        <authorList>
            <person name="Ogiso-Tanaka E."/>
            <person name="Itagaki H."/>
            <person name="Hosoya T."/>
            <person name="Hosaka K."/>
        </authorList>
    </citation>
    <scope>NUCLEOTIDE SEQUENCE</scope>
    <source>
        <strain evidence="3">MO-923</strain>
    </source>
</reference>
<dbReference type="InterPro" id="IPR002575">
    <property type="entry name" value="Aminoglycoside_PTrfase"/>
</dbReference>
<protein>
    <recommendedName>
        <fullName evidence="2">Aminoglycoside phosphotransferase domain-containing protein</fullName>
    </recommendedName>
</protein>
<feature type="chain" id="PRO_5043427981" description="Aminoglycoside phosphotransferase domain-containing protein" evidence="1">
    <location>
        <begin position="18"/>
        <end position="675"/>
    </location>
</feature>
<feature type="domain" description="Aminoglycoside phosphotransferase" evidence="2">
    <location>
        <begin position="451"/>
        <end position="629"/>
    </location>
</feature>
<dbReference type="AlphaFoldDB" id="A0AAV5ANY0"/>
<evidence type="ECO:0000313" key="4">
    <source>
        <dbReference type="Proteomes" id="UP001050691"/>
    </source>
</evidence>
<evidence type="ECO:0000259" key="2">
    <source>
        <dbReference type="Pfam" id="PF01636"/>
    </source>
</evidence>
<sequence length="675" mass="76435">MFILCTILLFIQGLVSGSGIKPLTVSSIRSTTLGLDPPTVNRLNGESFQQDAIATFNGYQYSVFYGSTPTATETTPRHVSIARRTLTSDEDEGPWEIITFSDYNQTDDDGHDIISFGICYLDGTIHMAFDQHDNNLNYRISKPGVATNPGNIVWSTELFEDIQVGIQKDLNDFLPGLESINRTEHFESITYPRFLSLPSGDLLLEMRVGRSGLGDDWLYTYSGKDGKWTDIGRYLEGVQNNAYINGIDLDTKGNLQVSWTYRDYVNDTGQDVAVEAGPNGPENNHDMDFGYSSDLGTTWKNTWGQTIGDLTTQSPILPNSPGITIFSIPKYGGILNQEAQTIDEENRIHVLNRENTTGTELWYHYWRSTQNDWKRKRGKVVAYKSNLIMILPDNAPNSTALTLISSTAEGHFRDWRTILETDGNGWEPVFDRYRLAGGVLIMKVEEHDHNTEGASLQLLNRSGLNLPIPKLVDYFFDRGKTYTIMTRIPGQSLKEVWDKLSDSELHAINTDISNVLYHLWTLQQPASDAGKVMMGATGHGLPNAINQFHSELGPCSSILDLYYNFSTHPREGNSWTPEDYTKAYPEAVATVSADRVVWVHTDLRPYNILVRNGRLSGIIDWENSGWLPCHWQLYVFRRPRGYPDRLRLFWERFEFPSDVENAFRLSAQLLDVYPI</sequence>
<dbReference type="EMBL" id="BPWL01000009">
    <property type="protein sequence ID" value="GJJ14379.1"/>
    <property type="molecule type" value="Genomic_DNA"/>
</dbReference>
<dbReference type="Pfam" id="PF15892">
    <property type="entry name" value="BNR_4"/>
    <property type="match status" value="1"/>
</dbReference>
<evidence type="ECO:0000313" key="3">
    <source>
        <dbReference type="EMBL" id="GJJ14379.1"/>
    </source>
</evidence>
<keyword evidence="4" id="KW-1185">Reference proteome</keyword>
<gene>
    <name evidence="3" type="ORF">Clacol_008643</name>
</gene>
<dbReference type="CDD" id="cd05120">
    <property type="entry name" value="APH_ChoK_like"/>
    <property type="match status" value="1"/>
</dbReference>